<keyword evidence="4" id="KW-0804">Transcription</keyword>
<dbReference type="PANTHER" id="PTHR30346">
    <property type="entry name" value="TRANSCRIPTIONAL DUAL REGULATOR HCAR-RELATED"/>
    <property type="match status" value="1"/>
</dbReference>
<dbReference type="GO" id="GO:0003700">
    <property type="term" value="F:DNA-binding transcription factor activity"/>
    <property type="evidence" value="ECO:0007669"/>
    <property type="project" value="TreeGrafter"/>
</dbReference>
<evidence type="ECO:0000256" key="3">
    <source>
        <dbReference type="ARBA" id="ARBA00023125"/>
    </source>
</evidence>
<name>A0A645AQJ8_9ZZZZ</name>
<dbReference type="PANTHER" id="PTHR30346:SF0">
    <property type="entry name" value="HCA OPERON TRANSCRIPTIONAL ACTIVATOR HCAR"/>
    <property type="match status" value="1"/>
</dbReference>
<protein>
    <recommendedName>
        <fullName evidence="5">LysR substrate-binding domain-containing protein</fullName>
    </recommendedName>
</protein>
<evidence type="ECO:0000256" key="4">
    <source>
        <dbReference type="ARBA" id="ARBA00023163"/>
    </source>
</evidence>
<dbReference type="GO" id="GO:0003677">
    <property type="term" value="F:DNA binding"/>
    <property type="evidence" value="ECO:0007669"/>
    <property type="project" value="UniProtKB-KW"/>
</dbReference>
<sequence length="202" mass="23306">MRGDMAEILRLFRSRHPTVRIQLRQLPLPSLIEGVEQEQLDCMFSLYAPFFGLLGWLKSLPLARDGVVVVMADDHPLADKEQIRQVDLAQESFIFFKEPGMEQRRISMIGEGEPFHIYCEVSDHESLRTLVEAGYGLSIWSERLREKADDRLVFRKVEDYDATEQLCLSYKEGAMKPSLAAFIETVAEYFCRGREMKRAPLS</sequence>
<organism evidence="6">
    <name type="scientific">bioreactor metagenome</name>
    <dbReference type="NCBI Taxonomy" id="1076179"/>
    <lineage>
        <taxon>unclassified sequences</taxon>
        <taxon>metagenomes</taxon>
        <taxon>ecological metagenomes</taxon>
    </lineage>
</organism>
<comment type="similarity">
    <text evidence="1">Belongs to the LysR transcriptional regulatory family.</text>
</comment>
<dbReference type="Gene3D" id="3.40.190.10">
    <property type="entry name" value="Periplasmic binding protein-like II"/>
    <property type="match status" value="2"/>
</dbReference>
<dbReference type="SUPFAM" id="SSF53850">
    <property type="entry name" value="Periplasmic binding protein-like II"/>
    <property type="match status" value="1"/>
</dbReference>
<proteinExistence type="inferred from homology"/>
<dbReference type="EMBL" id="VSSQ01013610">
    <property type="protein sequence ID" value="MPM51874.1"/>
    <property type="molecule type" value="Genomic_DNA"/>
</dbReference>
<reference evidence="6" key="1">
    <citation type="submission" date="2019-08" db="EMBL/GenBank/DDBJ databases">
        <authorList>
            <person name="Kucharzyk K."/>
            <person name="Murdoch R.W."/>
            <person name="Higgins S."/>
            <person name="Loffler F."/>
        </authorList>
    </citation>
    <scope>NUCLEOTIDE SEQUENCE</scope>
</reference>
<dbReference type="CDD" id="cd08414">
    <property type="entry name" value="PBP2_LTTR_aromatics_like"/>
    <property type="match status" value="1"/>
</dbReference>
<dbReference type="Pfam" id="PF03466">
    <property type="entry name" value="LysR_substrate"/>
    <property type="match status" value="1"/>
</dbReference>
<evidence type="ECO:0000256" key="1">
    <source>
        <dbReference type="ARBA" id="ARBA00009437"/>
    </source>
</evidence>
<evidence type="ECO:0000313" key="6">
    <source>
        <dbReference type="EMBL" id="MPM51874.1"/>
    </source>
</evidence>
<keyword evidence="2" id="KW-0805">Transcription regulation</keyword>
<gene>
    <name evidence="6" type="ORF">SDC9_98625</name>
</gene>
<accession>A0A645AQJ8</accession>
<dbReference type="AlphaFoldDB" id="A0A645AQJ8"/>
<comment type="caution">
    <text evidence="6">The sequence shown here is derived from an EMBL/GenBank/DDBJ whole genome shotgun (WGS) entry which is preliminary data.</text>
</comment>
<keyword evidence="3" id="KW-0238">DNA-binding</keyword>
<evidence type="ECO:0000256" key="2">
    <source>
        <dbReference type="ARBA" id="ARBA00023015"/>
    </source>
</evidence>
<evidence type="ECO:0000259" key="5">
    <source>
        <dbReference type="Pfam" id="PF03466"/>
    </source>
</evidence>
<dbReference type="InterPro" id="IPR005119">
    <property type="entry name" value="LysR_subst-bd"/>
</dbReference>
<dbReference type="GO" id="GO:0032993">
    <property type="term" value="C:protein-DNA complex"/>
    <property type="evidence" value="ECO:0007669"/>
    <property type="project" value="TreeGrafter"/>
</dbReference>
<feature type="domain" description="LysR substrate-binding" evidence="5">
    <location>
        <begin position="5"/>
        <end position="189"/>
    </location>
</feature>